<gene>
    <name evidence="4" type="ORF">RNJ44_00123</name>
</gene>
<evidence type="ECO:0000256" key="2">
    <source>
        <dbReference type="RuleBase" id="RU000682"/>
    </source>
</evidence>
<dbReference type="Proteomes" id="UP001623330">
    <property type="component" value="Unassembled WGS sequence"/>
</dbReference>
<name>A0ABR4NSZ3_9SACH</name>
<dbReference type="InterPro" id="IPR001356">
    <property type="entry name" value="HD"/>
</dbReference>
<accession>A0ABR4NSZ3</accession>
<evidence type="ECO:0000259" key="3">
    <source>
        <dbReference type="PROSITE" id="PS50071"/>
    </source>
</evidence>
<protein>
    <recommendedName>
        <fullName evidence="3">Homeobox domain-containing protein</fullName>
    </recommendedName>
</protein>
<dbReference type="PROSITE" id="PS50071">
    <property type="entry name" value="HOMEOBOX_2"/>
    <property type="match status" value="1"/>
</dbReference>
<feature type="domain" description="Homeobox" evidence="3">
    <location>
        <begin position="58"/>
        <end position="108"/>
    </location>
</feature>
<dbReference type="SUPFAM" id="SSF46689">
    <property type="entry name" value="Homeodomain-like"/>
    <property type="match status" value="1"/>
</dbReference>
<dbReference type="SMART" id="SM00389">
    <property type="entry name" value="HOX"/>
    <property type="match status" value="1"/>
</dbReference>
<evidence type="ECO:0000313" key="4">
    <source>
        <dbReference type="EMBL" id="KAL3231588.1"/>
    </source>
</evidence>
<dbReference type="Pfam" id="PF00046">
    <property type="entry name" value="Homeodomain"/>
    <property type="match status" value="1"/>
</dbReference>
<dbReference type="InterPro" id="IPR009057">
    <property type="entry name" value="Homeodomain-like_sf"/>
</dbReference>
<sequence length="122" mass="14582">MSLQHLKNIREDCINILKNTEQCSVLFEPCEDLQSYINGLEVDTASKETLLQTVSLLYQAKNRRRNIDQRTKEVLERVFEQKQYLSKEERELVARRCNLTPIQVRTWVCYFPVLFINYESTY</sequence>
<evidence type="ECO:0000313" key="5">
    <source>
        <dbReference type="Proteomes" id="UP001623330"/>
    </source>
</evidence>
<comment type="caution">
    <text evidence="4">The sequence shown here is derived from an EMBL/GenBank/DDBJ whole genome shotgun (WGS) entry which is preliminary data.</text>
</comment>
<comment type="subcellular location">
    <subcellularLocation>
        <location evidence="1 2">Nucleus</location>
    </subcellularLocation>
</comment>
<keyword evidence="1 2" id="KW-0371">Homeobox</keyword>
<evidence type="ECO:0000256" key="1">
    <source>
        <dbReference type="PROSITE-ProRule" id="PRU00108"/>
    </source>
</evidence>
<keyword evidence="1 2" id="KW-0539">Nucleus</keyword>
<dbReference type="CDD" id="cd00086">
    <property type="entry name" value="homeodomain"/>
    <property type="match status" value="1"/>
</dbReference>
<reference evidence="4 5" key="1">
    <citation type="submission" date="2024-05" db="EMBL/GenBank/DDBJ databases">
        <title>Long read based assembly of the Candida bracarensis genome reveals expanded adhesin content.</title>
        <authorList>
            <person name="Marcet-Houben M."/>
            <person name="Ksiezopolska E."/>
            <person name="Gabaldon T."/>
        </authorList>
    </citation>
    <scope>NUCLEOTIDE SEQUENCE [LARGE SCALE GENOMIC DNA]</scope>
    <source>
        <strain evidence="4 5">CBM6</strain>
    </source>
</reference>
<dbReference type="Gene3D" id="1.10.10.60">
    <property type="entry name" value="Homeodomain-like"/>
    <property type="match status" value="1"/>
</dbReference>
<proteinExistence type="predicted"/>
<keyword evidence="1 2" id="KW-0238">DNA-binding</keyword>
<keyword evidence="5" id="KW-1185">Reference proteome</keyword>
<organism evidence="4 5">
    <name type="scientific">Nakaseomyces bracarensis</name>
    <dbReference type="NCBI Taxonomy" id="273131"/>
    <lineage>
        <taxon>Eukaryota</taxon>
        <taxon>Fungi</taxon>
        <taxon>Dikarya</taxon>
        <taxon>Ascomycota</taxon>
        <taxon>Saccharomycotina</taxon>
        <taxon>Saccharomycetes</taxon>
        <taxon>Saccharomycetales</taxon>
        <taxon>Saccharomycetaceae</taxon>
        <taxon>Nakaseomyces</taxon>
    </lineage>
</organism>
<dbReference type="EMBL" id="JBEVYD010000006">
    <property type="protein sequence ID" value="KAL3231588.1"/>
    <property type="molecule type" value="Genomic_DNA"/>
</dbReference>
<feature type="DNA-binding region" description="Homeobox" evidence="1">
    <location>
        <begin position="60"/>
        <end position="109"/>
    </location>
</feature>